<dbReference type="InterPro" id="IPR010391">
    <property type="entry name" value="DNA_damage-inducible_DinI-like"/>
</dbReference>
<name>A0A2U1TXR0_9GAMM</name>
<dbReference type="InterPro" id="IPR036687">
    <property type="entry name" value="DinI-like_sf"/>
</dbReference>
<organism evidence="1 2">
    <name type="scientific">Brenneria roseae subsp. americana</name>
    <dbReference type="NCBI Taxonomy" id="1508507"/>
    <lineage>
        <taxon>Bacteria</taxon>
        <taxon>Pseudomonadati</taxon>
        <taxon>Pseudomonadota</taxon>
        <taxon>Gammaproteobacteria</taxon>
        <taxon>Enterobacterales</taxon>
        <taxon>Pectobacteriaceae</taxon>
        <taxon>Brenneria</taxon>
    </lineage>
</organism>
<dbReference type="SUPFAM" id="SSF54857">
    <property type="entry name" value="DNA damage-inducible protein DinI"/>
    <property type="match status" value="1"/>
</dbReference>
<evidence type="ECO:0000313" key="1">
    <source>
        <dbReference type="EMBL" id="PWC14203.1"/>
    </source>
</evidence>
<dbReference type="Pfam" id="PF06183">
    <property type="entry name" value="DinI"/>
    <property type="match status" value="1"/>
</dbReference>
<dbReference type="RefSeq" id="WP_109053202.1">
    <property type="nucleotide sequence ID" value="NZ_QDKJ01000003.1"/>
</dbReference>
<dbReference type="GO" id="GO:0009432">
    <property type="term" value="P:SOS response"/>
    <property type="evidence" value="ECO:0007669"/>
    <property type="project" value="TreeGrafter"/>
</dbReference>
<reference evidence="1 2" key="1">
    <citation type="submission" date="2018-04" db="EMBL/GenBank/DDBJ databases">
        <title>Brenneria corticis sp.nov.</title>
        <authorList>
            <person name="Li Y."/>
        </authorList>
    </citation>
    <scope>NUCLEOTIDE SEQUENCE [LARGE SCALE GENOMIC DNA]</scope>
    <source>
        <strain evidence="1 2">LMG 27715</strain>
    </source>
</reference>
<dbReference type="Proteomes" id="UP000245138">
    <property type="component" value="Unassembled WGS sequence"/>
</dbReference>
<protein>
    <submittedName>
        <fullName evidence="1">DNA damage-inducible protein I</fullName>
    </submittedName>
</protein>
<proteinExistence type="predicted"/>
<comment type="caution">
    <text evidence="1">The sequence shown here is derived from an EMBL/GenBank/DDBJ whole genome shotgun (WGS) entry which is preliminary data.</text>
</comment>
<gene>
    <name evidence="1" type="ORF">B4923_04635</name>
</gene>
<keyword evidence="2" id="KW-1185">Reference proteome</keyword>
<dbReference type="NCBIfam" id="NF007893">
    <property type="entry name" value="PRK10597.1"/>
    <property type="match status" value="1"/>
</dbReference>
<dbReference type="OrthoDB" id="6590090at2"/>
<evidence type="ECO:0000313" key="2">
    <source>
        <dbReference type="Proteomes" id="UP000245138"/>
    </source>
</evidence>
<dbReference type="EMBL" id="QDKJ01000003">
    <property type="protein sequence ID" value="PWC14203.1"/>
    <property type="molecule type" value="Genomic_DNA"/>
</dbReference>
<dbReference type="PANTHER" id="PTHR36572:SF2">
    <property type="entry name" value="DNA DAMAGE-INDUCIBLE PROTEIN I"/>
    <property type="match status" value="1"/>
</dbReference>
<accession>A0A2U1TXR0</accession>
<dbReference type="Gene3D" id="3.30.910.10">
    <property type="entry name" value="DinI-like"/>
    <property type="match status" value="1"/>
</dbReference>
<sequence length="79" mass="8928">MRVEITLSKSSPLPAGAIEALQHELEHRIHKHYPATPIQVRYAGANSLSVMGANKDDKDRISEILQETWESADDWFTPE</sequence>
<dbReference type="PANTHER" id="PTHR36572">
    <property type="entry name" value="DNA DAMAGE-INDUCIBLE PROTEIN I-RELATED"/>
    <property type="match status" value="1"/>
</dbReference>
<dbReference type="AlphaFoldDB" id="A0A2U1TXR0"/>